<dbReference type="PANTHER" id="PTHR43044">
    <property type="match status" value="1"/>
</dbReference>
<dbReference type="AlphaFoldDB" id="A0A0K1EMT7"/>
<keyword evidence="1" id="KW-1133">Transmembrane helix</keyword>
<feature type="transmembrane region" description="Helical" evidence="1">
    <location>
        <begin position="86"/>
        <end position="108"/>
    </location>
</feature>
<feature type="transmembrane region" description="Helical" evidence="1">
    <location>
        <begin position="48"/>
        <end position="74"/>
    </location>
</feature>
<proteinExistence type="predicted"/>
<dbReference type="KEGG" id="ccro:CMC5_063590"/>
<reference evidence="2 3" key="1">
    <citation type="submission" date="2015-07" db="EMBL/GenBank/DDBJ databases">
        <title>Genome analysis of myxobacterium Chondromyces crocatus Cm c5 reveals a high potential for natural compound synthesis and the genetic basis for the loss of fruiting body formation.</title>
        <authorList>
            <person name="Zaburannyi N."/>
            <person name="Bunk B."/>
            <person name="Maier J."/>
            <person name="Overmann J."/>
            <person name="Mueller R."/>
        </authorList>
    </citation>
    <scope>NUCLEOTIDE SEQUENCE [LARGE SCALE GENOMIC DNA]</scope>
    <source>
        <strain evidence="2 3">Cm c5</strain>
    </source>
</reference>
<feature type="transmembrane region" description="Helical" evidence="1">
    <location>
        <begin position="357"/>
        <end position="376"/>
    </location>
</feature>
<dbReference type="STRING" id="52.CMC5_063590"/>
<feature type="transmembrane region" description="Helical" evidence="1">
    <location>
        <begin position="329"/>
        <end position="345"/>
    </location>
</feature>
<feature type="transmembrane region" description="Helical" evidence="1">
    <location>
        <begin position="256"/>
        <end position="277"/>
    </location>
</feature>
<evidence type="ECO:0000313" key="3">
    <source>
        <dbReference type="Proteomes" id="UP000067626"/>
    </source>
</evidence>
<accession>A0A0K1EMT7</accession>
<dbReference type="Proteomes" id="UP000067626">
    <property type="component" value="Chromosome"/>
</dbReference>
<sequence>MSDDAPRPQHGTPRFQGGRRLSTVALGLALLGGLGLIAGLFLAPQRMFFAYLAAFAWASTIAIGGLIFLMIVLAMRAGWPVAVQRLTETVVSALPLLALLFVPVALGLEQLYPWTRPEAAADEHLRHLLEHKRPYLNAAGFVIRTGVYFTIWIAVGALLRHWSLRRDEQPGLDVDRRMTVLSSVGLPLVGLSLVFASFDWLMSLDPAWMSTMFPIYVFAGGFLAALALLTALTFAADRAGLLPGITDSHYHALGRLLLAFTAFWAYAAFFQFLLIWSANHPHEVSFYLQRWHGPWKAVTVALCASRFLIPFFLLLSYRLKRTPARLGTLAAWMLATHYLDMHWLVVPNVPEAVGFPYHWLDVSALLFLSGACVAYASHRLHGKATLPVGDPSLPRALQYESV</sequence>
<dbReference type="EMBL" id="CP012159">
    <property type="protein sequence ID" value="AKT42136.1"/>
    <property type="molecule type" value="Genomic_DNA"/>
</dbReference>
<evidence type="ECO:0000256" key="1">
    <source>
        <dbReference type="SAM" id="Phobius"/>
    </source>
</evidence>
<feature type="transmembrane region" description="Helical" evidence="1">
    <location>
        <begin position="180"/>
        <end position="201"/>
    </location>
</feature>
<evidence type="ECO:0000313" key="2">
    <source>
        <dbReference type="EMBL" id="AKT42136.1"/>
    </source>
</evidence>
<protein>
    <recommendedName>
        <fullName evidence="4">Quinol:cytochrome C oxidoreductase</fullName>
    </recommendedName>
</protein>
<dbReference type="PATRIC" id="fig|52.7.peg.6992"/>
<dbReference type="OrthoDB" id="140980at2"/>
<feature type="transmembrane region" description="Helical" evidence="1">
    <location>
        <begin position="213"/>
        <end position="235"/>
    </location>
</feature>
<keyword evidence="3" id="KW-1185">Reference proteome</keyword>
<keyword evidence="1" id="KW-0472">Membrane</keyword>
<name>A0A0K1EMT7_CHOCO</name>
<feature type="transmembrane region" description="Helical" evidence="1">
    <location>
        <begin position="21"/>
        <end position="42"/>
    </location>
</feature>
<feature type="transmembrane region" description="Helical" evidence="1">
    <location>
        <begin position="297"/>
        <end position="317"/>
    </location>
</feature>
<dbReference type="PANTHER" id="PTHR43044:SF1">
    <property type="entry name" value="QUINOL:CYTOCHROME C OXIDOREDUCTASE QUINONE-BINDING SUBUNIT 2"/>
    <property type="match status" value="1"/>
</dbReference>
<organism evidence="2 3">
    <name type="scientific">Chondromyces crocatus</name>
    <dbReference type="NCBI Taxonomy" id="52"/>
    <lineage>
        <taxon>Bacteria</taxon>
        <taxon>Pseudomonadati</taxon>
        <taxon>Myxococcota</taxon>
        <taxon>Polyangia</taxon>
        <taxon>Polyangiales</taxon>
        <taxon>Polyangiaceae</taxon>
        <taxon>Chondromyces</taxon>
    </lineage>
</organism>
<gene>
    <name evidence="2" type="ORF">CMC5_063590</name>
</gene>
<feature type="transmembrane region" description="Helical" evidence="1">
    <location>
        <begin position="135"/>
        <end position="159"/>
    </location>
</feature>
<evidence type="ECO:0008006" key="4">
    <source>
        <dbReference type="Google" id="ProtNLM"/>
    </source>
</evidence>
<keyword evidence="1" id="KW-0812">Transmembrane</keyword>
<dbReference type="RefSeq" id="WP_050433808.1">
    <property type="nucleotide sequence ID" value="NZ_CP012159.1"/>
</dbReference>